<keyword evidence="2" id="KW-1185">Reference proteome</keyword>
<dbReference type="RefSeq" id="WP_190326756.1">
    <property type="nucleotide sequence ID" value="NZ_CP061171.1"/>
</dbReference>
<proteinExistence type="predicted"/>
<dbReference type="InterPro" id="IPR036378">
    <property type="entry name" value="FAS1_dom_sf"/>
</dbReference>
<dbReference type="Proteomes" id="UP000516439">
    <property type="component" value="Chromosome"/>
</dbReference>
<evidence type="ECO:0000313" key="2">
    <source>
        <dbReference type="Proteomes" id="UP000516439"/>
    </source>
</evidence>
<gene>
    <name evidence="1" type="ORF">H9N25_17925</name>
</gene>
<sequence length="192" mass="21718">MTTYDYLKSNRNFDSLVKVIDKAGLKDVVNGDVTLFATTNYGIADYVKAKKYQKSLQTGDENFDFGIKDIPAQELSDSLKTYLFVGKINRDQITLSGKLYNSLLGPIPNVQYLIKFRRSYEYTQYLNYVDYVTYTKVIGTRDDKEPDVNAIPADQKDKAVDVQTSGIITRTGIVHVLNGNHRLFFNGQSLGN</sequence>
<dbReference type="SUPFAM" id="SSF82153">
    <property type="entry name" value="FAS1 domain"/>
    <property type="match status" value="1"/>
</dbReference>
<dbReference type="EMBL" id="CP061171">
    <property type="protein sequence ID" value="QNR83801.1"/>
    <property type="molecule type" value="Genomic_DNA"/>
</dbReference>
<reference evidence="1 2" key="1">
    <citation type="submission" date="2020-09" db="EMBL/GenBank/DDBJ databases">
        <title>Pedobacter sp. SW-16 isolated from soil near Yeocheon.</title>
        <authorList>
            <person name="Im H.S."/>
            <person name="Joung Y."/>
            <person name="Lee S.-S."/>
        </authorList>
    </citation>
    <scope>NUCLEOTIDE SEQUENCE [LARGE SCALE GENOMIC DNA]</scope>
    <source>
        <strain evidence="1 2">SW-16</strain>
    </source>
</reference>
<accession>A0ABX6TFS4</accession>
<protein>
    <recommendedName>
        <fullName evidence="3">Fasciclin domain-containing protein</fullName>
    </recommendedName>
</protein>
<evidence type="ECO:0000313" key="1">
    <source>
        <dbReference type="EMBL" id="QNR83801.1"/>
    </source>
</evidence>
<name>A0ABX6TFS4_9SPHI</name>
<organism evidence="1 2">
    <name type="scientific">Pedobacter riviphilus</name>
    <dbReference type="NCBI Taxonomy" id="2766984"/>
    <lineage>
        <taxon>Bacteria</taxon>
        <taxon>Pseudomonadati</taxon>
        <taxon>Bacteroidota</taxon>
        <taxon>Sphingobacteriia</taxon>
        <taxon>Sphingobacteriales</taxon>
        <taxon>Sphingobacteriaceae</taxon>
        <taxon>Pedobacter</taxon>
    </lineage>
</organism>
<dbReference type="Gene3D" id="2.30.180.10">
    <property type="entry name" value="FAS1 domain"/>
    <property type="match status" value="1"/>
</dbReference>
<evidence type="ECO:0008006" key="3">
    <source>
        <dbReference type="Google" id="ProtNLM"/>
    </source>
</evidence>